<feature type="transmembrane region" description="Helical" evidence="1">
    <location>
        <begin position="100"/>
        <end position="118"/>
    </location>
</feature>
<keyword evidence="1" id="KW-0812">Transmembrane</keyword>
<proteinExistence type="predicted"/>
<dbReference type="Proteomes" id="UP000765509">
    <property type="component" value="Unassembled WGS sequence"/>
</dbReference>
<comment type="caution">
    <text evidence="2">The sequence shown here is derived from an EMBL/GenBank/DDBJ whole genome shotgun (WGS) entry which is preliminary data.</text>
</comment>
<keyword evidence="3" id="KW-1185">Reference proteome</keyword>
<sequence>MVTNMPNIDTSHPRTQETPLEGAVFFSLLLTLLAYLLVKQVIVEAIAVNINISGYRPFQYVNVESCLGTLLLVLVDLIFIINTQTATSLVARKSFHQPTLLNMLTIHFLIPLFFYHILGVAGGPSPQYCGLDYWQTGDYVSCVNPGGGNYTCPFNRCTTKRGRISTTLFFRHCVDGVTLANYSYVWPTQYSVLRNPRRIEVSWGATSEQYGTPRTMISWHAICNWSSPNDANNVRVSCQGCELQSFRHPS</sequence>
<keyword evidence="1" id="KW-0472">Membrane</keyword>
<organism evidence="2 3">
    <name type="scientific">Austropuccinia psidii MF-1</name>
    <dbReference type="NCBI Taxonomy" id="1389203"/>
    <lineage>
        <taxon>Eukaryota</taxon>
        <taxon>Fungi</taxon>
        <taxon>Dikarya</taxon>
        <taxon>Basidiomycota</taxon>
        <taxon>Pucciniomycotina</taxon>
        <taxon>Pucciniomycetes</taxon>
        <taxon>Pucciniales</taxon>
        <taxon>Sphaerophragmiaceae</taxon>
        <taxon>Austropuccinia</taxon>
    </lineage>
</organism>
<protein>
    <submittedName>
        <fullName evidence="2">Uncharacterized protein</fullName>
    </submittedName>
</protein>
<dbReference type="EMBL" id="AVOT02001743">
    <property type="protein sequence ID" value="MBW0467996.1"/>
    <property type="molecule type" value="Genomic_DNA"/>
</dbReference>
<accession>A0A9Q3GHV0</accession>
<evidence type="ECO:0000256" key="1">
    <source>
        <dbReference type="SAM" id="Phobius"/>
    </source>
</evidence>
<feature type="transmembrane region" description="Helical" evidence="1">
    <location>
        <begin position="20"/>
        <end position="38"/>
    </location>
</feature>
<dbReference type="AlphaFoldDB" id="A0A9Q3GHV0"/>
<keyword evidence="1" id="KW-1133">Transmembrane helix</keyword>
<evidence type="ECO:0000313" key="2">
    <source>
        <dbReference type="EMBL" id="MBW0467996.1"/>
    </source>
</evidence>
<evidence type="ECO:0000313" key="3">
    <source>
        <dbReference type="Proteomes" id="UP000765509"/>
    </source>
</evidence>
<reference evidence="2" key="1">
    <citation type="submission" date="2021-03" db="EMBL/GenBank/DDBJ databases">
        <title>Draft genome sequence of rust myrtle Austropuccinia psidii MF-1, a brazilian biotype.</title>
        <authorList>
            <person name="Quecine M.C."/>
            <person name="Pachon D.M.R."/>
            <person name="Bonatelli M.L."/>
            <person name="Correr F.H."/>
            <person name="Franceschini L.M."/>
            <person name="Leite T.F."/>
            <person name="Margarido G.R.A."/>
            <person name="Almeida C.A."/>
            <person name="Ferrarezi J.A."/>
            <person name="Labate C.A."/>
        </authorList>
    </citation>
    <scope>NUCLEOTIDE SEQUENCE</scope>
    <source>
        <strain evidence="2">MF-1</strain>
    </source>
</reference>
<name>A0A9Q3GHV0_9BASI</name>
<gene>
    <name evidence="2" type="ORF">O181_007711</name>
</gene>
<feature type="transmembrane region" description="Helical" evidence="1">
    <location>
        <begin position="58"/>
        <end position="79"/>
    </location>
</feature>